<name>A0ABM8VQ28_9BACL</name>
<reference evidence="2 3" key="1">
    <citation type="submission" date="2021-06" db="EMBL/GenBank/DDBJ databases">
        <authorList>
            <person name="Criscuolo A."/>
        </authorList>
    </citation>
    <scope>NUCLEOTIDE SEQUENCE [LARGE SCALE GENOMIC DNA]</scope>
    <source>
        <strain evidence="3">CIP 111802</strain>
    </source>
</reference>
<comment type="caution">
    <text evidence="2">The sequence shown here is derived from an EMBL/GenBank/DDBJ whole genome shotgun (WGS) entry which is preliminary data.</text>
</comment>
<gene>
    <name evidence="2" type="primary">fbaA_2</name>
    <name evidence="2" type="ORF">PAECIP111802_05558</name>
</gene>
<dbReference type="EC" id="4.1.2.13" evidence="2"/>
<keyword evidence="2" id="KW-0456">Lyase</keyword>
<organism evidence="2 3">
    <name type="scientific">Paenibacillus allorhizosphaerae</name>
    <dbReference type="NCBI Taxonomy" id="2849866"/>
    <lineage>
        <taxon>Bacteria</taxon>
        <taxon>Bacillati</taxon>
        <taxon>Bacillota</taxon>
        <taxon>Bacilli</taxon>
        <taxon>Bacillales</taxon>
        <taxon>Paenibacillaceae</taxon>
        <taxon>Paenibacillus</taxon>
    </lineage>
</organism>
<comment type="cofactor">
    <cofactor evidence="1">
        <name>Zn(2+)</name>
        <dbReference type="ChEBI" id="CHEBI:29105"/>
    </cofactor>
</comment>
<dbReference type="Pfam" id="PF01116">
    <property type="entry name" value="F_bP_aldolase"/>
    <property type="match status" value="1"/>
</dbReference>
<dbReference type="PANTHER" id="PTHR30304">
    <property type="entry name" value="D-TAGATOSE-1,6-BISPHOSPHATE ALDOLASE"/>
    <property type="match status" value="1"/>
</dbReference>
<evidence type="ECO:0000256" key="1">
    <source>
        <dbReference type="ARBA" id="ARBA00001947"/>
    </source>
</evidence>
<protein>
    <submittedName>
        <fullName evidence="2">Fructose-bisphosphate aldolase</fullName>
        <ecNumber evidence="2">4.1.2.13</ecNumber>
    </submittedName>
</protein>
<dbReference type="Proteomes" id="UP000730618">
    <property type="component" value="Unassembled WGS sequence"/>
</dbReference>
<dbReference type="InterPro" id="IPR050246">
    <property type="entry name" value="Class_II_FBP_aldolase"/>
</dbReference>
<keyword evidence="3" id="KW-1185">Reference proteome</keyword>
<dbReference type="InterPro" id="IPR000771">
    <property type="entry name" value="FBA_II"/>
</dbReference>
<dbReference type="PIRSF" id="PIRSF001359">
    <property type="entry name" value="F_bP_aldolase_II"/>
    <property type="match status" value="1"/>
</dbReference>
<proteinExistence type="predicted"/>
<dbReference type="RefSeq" id="WP_218101768.1">
    <property type="nucleotide sequence ID" value="NZ_CAJVCE010000020.1"/>
</dbReference>
<dbReference type="CDD" id="cd00947">
    <property type="entry name" value="TBP_aldolase_IIB"/>
    <property type="match status" value="1"/>
</dbReference>
<dbReference type="EMBL" id="CAJVCE010000020">
    <property type="protein sequence ID" value="CAG7653677.1"/>
    <property type="molecule type" value="Genomic_DNA"/>
</dbReference>
<evidence type="ECO:0000313" key="3">
    <source>
        <dbReference type="Proteomes" id="UP000730618"/>
    </source>
</evidence>
<evidence type="ECO:0000313" key="2">
    <source>
        <dbReference type="EMBL" id="CAG7653677.1"/>
    </source>
</evidence>
<accession>A0ABM8VQ28</accession>
<dbReference type="NCBIfam" id="TIGR00167">
    <property type="entry name" value="cbbA"/>
    <property type="match status" value="1"/>
</dbReference>
<dbReference type="GO" id="GO:0004332">
    <property type="term" value="F:fructose-bisphosphate aldolase activity"/>
    <property type="evidence" value="ECO:0007669"/>
    <property type="project" value="UniProtKB-EC"/>
</dbReference>
<sequence length="279" mass="30450">MLVTLKEMADRAASAAYAVPAFNIFGYEDIAPVVQAAESMNAPVILAANLVAVKHMPVPYLAPLMLRAARDASVPVCVHLDHGKDLPACIEAIEHGFSSVMYDGSQLPLEDNIRRTKEIADYAHAHGVSVEAEIGSVGYSDPSIAMKHMLSDPDEVEVFVRETGIDAVAVSVGTVHRMESQAASIDFDLLQRIQDRVGVPLVIHGSSGVPDDQLRRLTTYRVAKINIGTALRMAFGRTLREEMERKPKEFDRIALFQEPVEAVREAALAKFALLGFDTK</sequence>
<dbReference type="PANTHER" id="PTHR30304:SF0">
    <property type="entry name" value="D-TAGATOSE-1,6-BISPHOSPHATE ALDOLASE SUBUNIT GATY-RELATED"/>
    <property type="match status" value="1"/>
</dbReference>